<feature type="compositionally biased region" description="Low complexity" evidence="1">
    <location>
        <begin position="26"/>
        <end position="40"/>
    </location>
</feature>
<keyword evidence="3" id="KW-1185">Reference proteome</keyword>
<accession>A0A850PUB0</accession>
<evidence type="ECO:0000256" key="1">
    <source>
        <dbReference type="SAM" id="MobiDB-lite"/>
    </source>
</evidence>
<reference evidence="2 3" key="1">
    <citation type="submission" date="2020-05" db="EMBL/GenBank/DDBJ databases">
        <title>Draft genome sequence of Mycobacterium hippocampi DL, isolated from European seabass, Dicentrarchus labrax, reared in fish farms.</title>
        <authorList>
            <person name="Stathopoulou P."/>
            <person name="Asimakis E."/>
            <person name="Tzokas K."/>
            <person name="Batargias C."/>
            <person name="Tsiamis G."/>
        </authorList>
    </citation>
    <scope>NUCLEOTIDE SEQUENCE [LARGE SCALE GENOMIC DNA]</scope>
    <source>
        <strain evidence="2 3">DL</strain>
    </source>
</reference>
<evidence type="ECO:0000313" key="3">
    <source>
        <dbReference type="Proteomes" id="UP000570517"/>
    </source>
</evidence>
<dbReference type="EC" id="2.7.11.1" evidence="2"/>
<protein>
    <submittedName>
        <fullName evidence="2">Putative serine/threonine-protein kinase pknH</fullName>
        <ecNumber evidence="2">2.7.11.1</ecNumber>
    </submittedName>
</protein>
<organism evidence="2 3">
    <name type="scientific">Mycolicibacterium hippocampi</name>
    <dbReference type="NCBI Taxonomy" id="659824"/>
    <lineage>
        <taxon>Bacteria</taxon>
        <taxon>Bacillati</taxon>
        <taxon>Actinomycetota</taxon>
        <taxon>Actinomycetes</taxon>
        <taxon>Mycobacteriales</taxon>
        <taxon>Mycobacteriaceae</taxon>
        <taxon>Mycolicibacterium</taxon>
    </lineage>
</organism>
<dbReference type="GO" id="GO:0004674">
    <property type="term" value="F:protein serine/threonine kinase activity"/>
    <property type="evidence" value="ECO:0007669"/>
    <property type="project" value="UniProtKB-EC"/>
</dbReference>
<dbReference type="EMBL" id="JABFYL010000041">
    <property type="protein sequence ID" value="NVN52053.1"/>
    <property type="molecule type" value="Genomic_DNA"/>
</dbReference>
<dbReference type="AlphaFoldDB" id="A0A850PUB0"/>
<evidence type="ECO:0000313" key="2">
    <source>
        <dbReference type="EMBL" id="NVN52053.1"/>
    </source>
</evidence>
<comment type="caution">
    <text evidence="2">The sequence shown here is derived from an EMBL/GenBank/DDBJ whole genome shotgun (WGS) entry which is preliminary data.</text>
</comment>
<name>A0A850PUB0_9MYCO</name>
<keyword evidence="2" id="KW-0418">Kinase</keyword>
<proteinExistence type="predicted"/>
<sequence length="196" mass="20779">MFVVAVSGLGIWWMLKPDDSAPRPMATPTSSPSEPTTSSEPTRRTRTTTAAPPPPTDSYDSQLMALLSAGHDSSNCEPISPPAGTALATVDCGPATTPGGPQSTRYSLFGDPSALDAGFGEAVRVNSELLECPGSGVDSPTTWHYTETPDQVAGQIACGTYNDRPDVVWTNDENLLLADAQGPDLEELHNWWLQYG</sequence>
<keyword evidence="2" id="KW-0808">Transferase</keyword>
<dbReference type="Proteomes" id="UP000570517">
    <property type="component" value="Unassembled WGS sequence"/>
</dbReference>
<feature type="region of interest" description="Disordered" evidence="1">
    <location>
        <begin position="16"/>
        <end position="59"/>
    </location>
</feature>
<gene>
    <name evidence="2" type="ORF">HLY00_719</name>
</gene>